<keyword evidence="2" id="KW-0560">Oxidoreductase</keyword>
<keyword evidence="6" id="KW-1185">Reference proteome</keyword>
<dbReference type="InterPro" id="IPR036812">
    <property type="entry name" value="NAD(P)_OxRdtase_dom_sf"/>
</dbReference>
<dbReference type="InterPro" id="IPR023210">
    <property type="entry name" value="NADP_OxRdtase_dom"/>
</dbReference>
<proteinExistence type="inferred from homology"/>
<dbReference type="InterPro" id="IPR050523">
    <property type="entry name" value="AKR_Detox_Biosynth"/>
</dbReference>
<comment type="caution">
    <text evidence="5">The sequence shown here is derived from an EMBL/GenBank/DDBJ whole genome shotgun (WGS) entry which is preliminary data.</text>
</comment>
<evidence type="ECO:0000313" key="6">
    <source>
        <dbReference type="Proteomes" id="UP000029964"/>
    </source>
</evidence>
<accession>A0A086TEC0</accession>
<keyword evidence="1" id="KW-0521">NADP</keyword>
<evidence type="ECO:0000256" key="3">
    <source>
        <dbReference type="ARBA" id="ARBA00038157"/>
    </source>
</evidence>
<dbReference type="HOGENOM" id="CLU_023205_2_2_1"/>
<comment type="similarity">
    <text evidence="3">Belongs to the aldo/keto reductase family. Aldo/keto reductase 2 subfamily.</text>
</comment>
<dbReference type="GO" id="GO:0016491">
    <property type="term" value="F:oxidoreductase activity"/>
    <property type="evidence" value="ECO:0007669"/>
    <property type="project" value="UniProtKB-KW"/>
</dbReference>
<gene>
    <name evidence="5" type="ORF">ACRE_013910</name>
</gene>
<evidence type="ECO:0000313" key="5">
    <source>
        <dbReference type="EMBL" id="KFH47702.1"/>
    </source>
</evidence>
<dbReference type="EMBL" id="JPKY01000007">
    <property type="protein sequence ID" value="KFH47702.1"/>
    <property type="molecule type" value="Genomic_DNA"/>
</dbReference>
<protein>
    <submittedName>
        <fullName evidence="5">Norsolorinic acid reductase A-like protein</fullName>
    </submittedName>
</protein>
<dbReference type="Pfam" id="PF00248">
    <property type="entry name" value="Aldo_ket_red"/>
    <property type="match status" value="1"/>
</dbReference>
<dbReference type="OrthoDB" id="48988at2759"/>
<dbReference type="STRING" id="857340.A0A086TEC0"/>
<dbReference type="PANTHER" id="PTHR43364:SF7">
    <property type="entry name" value="NADP-DEPENDENT OXIDOREDUCTASE DOMAIN-CONTAINING PROTEIN-RELATED"/>
    <property type="match status" value="1"/>
</dbReference>
<dbReference type="PANTHER" id="PTHR43364">
    <property type="entry name" value="NADH-SPECIFIC METHYLGLYOXAL REDUCTASE-RELATED"/>
    <property type="match status" value="1"/>
</dbReference>
<dbReference type="Proteomes" id="UP000029964">
    <property type="component" value="Unassembled WGS sequence"/>
</dbReference>
<evidence type="ECO:0000259" key="4">
    <source>
        <dbReference type="Pfam" id="PF00248"/>
    </source>
</evidence>
<sequence>MASEKLAGLASKKLMSAALPDAPPPIGPLARYRLLSPNASLWVSPLCLGTMNFGSAWNKHHIPAKMGGGARGWATEDSAYTLWWDCRTDFLGECSQETAESMLNFFYEQNFAYAGNFLDTANNYQFGETEEWIGEWMRKRGNREEMGPSRPHIMANSSGNGTKSLVTSVEASLKRLQTNYIDLLYIHWWDYNTSIPELMQSLNHLVASGKVLYLGISDAPAWVVSKANEYARNHGLRTFSVYQGRWSAANRDLEREIIPMCKAEGMAIAPWNALGGGRFKTEQQRAQGGREVNVSEGDIKISQTLERIAVRLNTALTSVALAYVMHKAPYVFPIVGGHKVHHLKGNIEALTLSLSPEDIKEIESALPFDIGFPNSILWGSEVPDTVGQVAFLRMGGTLDHVPEPKPIAPPKGRE</sequence>
<feature type="domain" description="NADP-dependent oxidoreductase" evidence="4">
    <location>
        <begin position="94"/>
        <end position="365"/>
    </location>
</feature>
<name>A0A086TEC0_HAPC1</name>
<evidence type="ECO:0000256" key="2">
    <source>
        <dbReference type="ARBA" id="ARBA00023002"/>
    </source>
</evidence>
<reference evidence="6" key="1">
    <citation type="journal article" date="2014" name="Genome Announc.">
        <title>Genome sequence and annotation of Acremonium chrysogenum, producer of the beta-lactam antibiotic cephalosporin C.</title>
        <authorList>
            <person name="Terfehr D."/>
            <person name="Dahlmann T.A."/>
            <person name="Specht T."/>
            <person name="Zadra I."/>
            <person name="Kuernsteiner H."/>
            <person name="Kueck U."/>
        </authorList>
    </citation>
    <scope>NUCLEOTIDE SEQUENCE [LARGE SCALE GENOMIC DNA]</scope>
    <source>
        <strain evidence="6">ATCC 11550 / CBS 779.69 / DSM 880 / IAM 14645 / JCM 23072 / IMI 49137</strain>
    </source>
</reference>
<dbReference type="AlphaFoldDB" id="A0A086TEC0"/>
<evidence type="ECO:0000256" key="1">
    <source>
        <dbReference type="ARBA" id="ARBA00022857"/>
    </source>
</evidence>
<dbReference type="SUPFAM" id="SSF51430">
    <property type="entry name" value="NAD(P)-linked oxidoreductase"/>
    <property type="match status" value="1"/>
</dbReference>
<dbReference type="Gene3D" id="3.20.20.100">
    <property type="entry name" value="NADP-dependent oxidoreductase domain"/>
    <property type="match status" value="1"/>
</dbReference>
<organism evidence="5 6">
    <name type="scientific">Hapsidospora chrysogenum (strain ATCC 11550 / CBS 779.69 / DSM 880 / IAM 14645 / JCM 23072 / IMI 49137)</name>
    <name type="common">Acremonium chrysogenum</name>
    <dbReference type="NCBI Taxonomy" id="857340"/>
    <lineage>
        <taxon>Eukaryota</taxon>
        <taxon>Fungi</taxon>
        <taxon>Dikarya</taxon>
        <taxon>Ascomycota</taxon>
        <taxon>Pezizomycotina</taxon>
        <taxon>Sordariomycetes</taxon>
        <taxon>Hypocreomycetidae</taxon>
        <taxon>Hypocreales</taxon>
        <taxon>Bionectriaceae</taxon>
        <taxon>Hapsidospora</taxon>
    </lineage>
</organism>